<name>A0ABT6JLM2_9GAMM</name>
<feature type="region of interest" description="Disordered" evidence="1">
    <location>
        <begin position="554"/>
        <end position="599"/>
    </location>
</feature>
<keyword evidence="3" id="KW-1185">Reference proteome</keyword>
<dbReference type="Proteomes" id="UP001156831">
    <property type="component" value="Unassembled WGS sequence"/>
</dbReference>
<evidence type="ECO:0000313" key="3">
    <source>
        <dbReference type="Proteomes" id="UP001156831"/>
    </source>
</evidence>
<evidence type="ECO:0000313" key="2">
    <source>
        <dbReference type="EMBL" id="MDH5831572.1"/>
    </source>
</evidence>
<proteinExistence type="predicted"/>
<sequence length="675" mass="70220">MLKPDESGFRAEIYIPDPTILGPGFKPTLVFKGSAGEVIGPDGASRETAAEDFLANNFPQSVGLKTDYYDRAMNLGVFLRRSGLDFDITGHSLGGGMASAASAVTGMRATTHNAAGLHPETARRFAAEQGGLPLYDTAQTVTAWQVRGEVLNDGVQRDLAGLGERDRRRLAGLLADTASLLRELPQARETLEQAMAAHLPENAHPTVHAFLDRLARPDAAALIRDLPPAAGDRRPPLVAMTEHDRALVRREEAASMAELHRLAGPLLQVAASTARGAELGRSAGELVASGGRIADGGLDWTGARASEAWAQAGDISERGYRLAGITAQWGAQSLGDVAGHWRRAQAGAEALAVQAEAWMDARREQAAASLTRVVGWAAGAHSGATADRLEAQADGMAAMLEARAAQSRAHGKAAAADAVERGRQSAATFEMIGDALGQAAHADIARRGEAARGALHAVGARMQVAFDAAGEPIAAGTGRAPAAGAAIGATTGAITGAATTYRPDSPFTAFDVTATVRLWREAPAALHESVQRHGMASAMIPSLDAEIARQEQAARALLRDRRPAESAQAPAREGAGEADAGARSGRAPEPAGAVRNPLWQGESGRALGRLLDALRDGDADRIGAASADLLDTRAARDWLQAGVAKLEATPARRSAEHEALACPAPAHAPEAMQAR</sequence>
<accession>A0ABT6JLM2</accession>
<protein>
    <submittedName>
        <fullName evidence="2">Phospholipase</fullName>
    </submittedName>
</protein>
<reference evidence="2 3" key="1">
    <citation type="submission" date="2023-04" db="EMBL/GenBank/DDBJ databases">
        <title>Luteimonas sp. M1R5S18.</title>
        <authorList>
            <person name="Sun J.-Q."/>
        </authorList>
    </citation>
    <scope>NUCLEOTIDE SEQUENCE [LARGE SCALE GENOMIC DNA]</scope>
    <source>
        <strain evidence="2 3">M1R5S18</strain>
    </source>
</reference>
<dbReference type="EMBL" id="JARXRN010000028">
    <property type="protein sequence ID" value="MDH5831572.1"/>
    <property type="molecule type" value="Genomic_DNA"/>
</dbReference>
<organism evidence="2 3">
    <name type="scientific">Luteimonas rhizosphaericola</name>
    <dbReference type="NCBI Taxonomy" id="3042024"/>
    <lineage>
        <taxon>Bacteria</taxon>
        <taxon>Pseudomonadati</taxon>
        <taxon>Pseudomonadota</taxon>
        <taxon>Gammaproteobacteria</taxon>
        <taxon>Lysobacterales</taxon>
        <taxon>Lysobacteraceae</taxon>
        <taxon>Luteimonas</taxon>
    </lineage>
</organism>
<dbReference type="Pfam" id="PF26363">
    <property type="entry name" value="Phospholipase-like"/>
    <property type="match status" value="1"/>
</dbReference>
<comment type="caution">
    <text evidence="2">The sequence shown here is derived from an EMBL/GenBank/DDBJ whole genome shotgun (WGS) entry which is preliminary data.</text>
</comment>
<feature type="region of interest" description="Disordered" evidence="1">
    <location>
        <begin position="656"/>
        <end position="675"/>
    </location>
</feature>
<dbReference type="RefSeq" id="WP_280602534.1">
    <property type="nucleotide sequence ID" value="NZ_JARXRN010000028.1"/>
</dbReference>
<gene>
    <name evidence="2" type="ORF">QFW80_13700</name>
</gene>
<evidence type="ECO:0000256" key="1">
    <source>
        <dbReference type="SAM" id="MobiDB-lite"/>
    </source>
</evidence>
<feature type="compositionally biased region" description="Low complexity" evidence="1">
    <location>
        <begin position="569"/>
        <end position="587"/>
    </location>
</feature>